<reference evidence="3 4" key="1">
    <citation type="submission" date="2023-01" db="EMBL/GenBank/DDBJ databases">
        <title>Minimal conservation of predation-associated metabolite biosynthetic gene clusters underscores biosynthetic potential of Myxococcota including descriptions for ten novel species: Archangium lansinium sp. nov., Myxococcus landrumus sp. nov., Nannocystis bai.</title>
        <authorList>
            <person name="Ahearne A."/>
            <person name="Stevens C."/>
            <person name="Dowd S."/>
        </authorList>
    </citation>
    <scope>NUCLEOTIDE SEQUENCE [LARGE SCALE GENOMIC DNA]</scope>
    <source>
        <strain evidence="3 4">WIWO2</strain>
    </source>
</reference>
<dbReference type="SUPFAM" id="SSF50952">
    <property type="entry name" value="Soluble quinoprotein glucose dehydrogenase"/>
    <property type="match status" value="1"/>
</dbReference>
<comment type="caution">
    <text evidence="3">The sequence shown here is derived from an EMBL/GenBank/DDBJ whole genome shotgun (WGS) entry which is preliminary data.</text>
</comment>
<dbReference type="InterPro" id="IPR011042">
    <property type="entry name" value="6-blade_b-propeller_TolB-like"/>
</dbReference>
<sequence length="501" mass="50775">MTFALGGGACLALGAGACSDDGATSSGDSATSGGNQGSSGTQTGTGAGAGSASSSGAGAGSSSGSDAASGSGSGSGSGGGSSTTSSSGTTAGQGGSGAGGGDPVECDASAAPDVGKLALAPVVTGVDKLVYAAQPKGSSDWYLVLQTGQIRVFSGGQLRSGVFLDVSSQIQLSSGTFDDERGVISMAFPPDYATSGKFYIMMTATTGTNMNRDMVVEYKRSSDPYVADANSAKTILRLDASAVNHNGGHIVFGPDGMLYVGTGDGGGSCNSDKPGGSQDPASLFGKILRLDPNAAEPYAAAGNPLDGTASRVWHYGLRNPYTFTFDRGTGDLFIGDVGQDSYEEVDYVPAGTSGLNFGWPKWEGTHADTCQGRTMRAGDTHTPPIADMDRRQSATGPYRDYKSVVSGFVYRGSQVPQLRGVYLFGDYTGGKMGALMQCGAQTSPITVINKNPDPNAPNAPAFTRQGNLPTFNALTAVVEDNDGEQYFVANRNSLVKIVPGT</sequence>
<feature type="compositionally biased region" description="Gly residues" evidence="1">
    <location>
        <begin position="71"/>
        <end position="81"/>
    </location>
</feature>
<feature type="compositionally biased region" description="Low complexity" evidence="1">
    <location>
        <begin position="19"/>
        <end position="42"/>
    </location>
</feature>
<dbReference type="InterPro" id="IPR012938">
    <property type="entry name" value="Glc/Sorbosone_DH"/>
</dbReference>
<evidence type="ECO:0000256" key="1">
    <source>
        <dbReference type="SAM" id="MobiDB-lite"/>
    </source>
</evidence>
<keyword evidence="4" id="KW-1185">Reference proteome</keyword>
<name>A0ABT5BUH5_9BACT</name>
<feature type="domain" description="Glucose/Sorbosone dehydrogenase" evidence="2">
    <location>
        <begin position="176"/>
        <end position="426"/>
    </location>
</feature>
<feature type="compositionally biased region" description="Low complexity" evidence="1">
    <location>
        <begin position="50"/>
        <end position="70"/>
    </location>
</feature>
<dbReference type="RefSeq" id="WP_272093999.1">
    <property type="nucleotide sequence ID" value="NZ_JAQNDK010000001.1"/>
</dbReference>
<dbReference type="PANTHER" id="PTHR19328">
    <property type="entry name" value="HEDGEHOG-INTERACTING PROTEIN"/>
    <property type="match status" value="1"/>
</dbReference>
<evidence type="ECO:0000313" key="4">
    <source>
        <dbReference type="Proteomes" id="UP001217485"/>
    </source>
</evidence>
<feature type="compositionally biased region" description="Gly residues" evidence="1">
    <location>
        <begin position="91"/>
        <end position="102"/>
    </location>
</feature>
<feature type="region of interest" description="Disordered" evidence="1">
    <location>
        <begin position="19"/>
        <end position="107"/>
    </location>
</feature>
<evidence type="ECO:0000259" key="2">
    <source>
        <dbReference type="Pfam" id="PF07995"/>
    </source>
</evidence>
<dbReference type="Pfam" id="PF07995">
    <property type="entry name" value="GSDH"/>
    <property type="match status" value="1"/>
</dbReference>
<protein>
    <submittedName>
        <fullName evidence="3">PQQ-dependent sugar dehydrogenase</fullName>
    </submittedName>
</protein>
<proteinExistence type="predicted"/>
<organism evidence="3 4">
    <name type="scientific">Sorangium atrum</name>
    <dbReference type="NCBI Taxonomy" id="2995308"/>
    <lineage>
        <taxon>Bacteria</taxon>
        <taxon>Pseudomonadati</taxon>
        <taxon>Myxococcota</taxon>
        <taxon>Polyangia</taxon>
        <taxon>Polyangiales</taxon>
        <taxon>Polyangiaceae</taxon>
        <taxon>Sorangium</taxon>
    </lineage>
</organism>
<accession>A0ABT5BUH5</accession>
<dbReference type="Gene3D" id="2.120.10.30">
    <property type="entry name" value="TolB, C-terminal domain"/>
    <property type="match status" value="1"/>
</dbReference>
<dbReference type="EMBL" id="JAQNDK010000001">
    <property type="protein sequence ID" value="MDC0677230.1"/>
    <property type="molecule type" value="Genomic_DNA"/>
</dbReference>
<dbReference type="Proteomes" id="UP001217485">
    <property type="component" value="Unassembled WGS sequence"/>
</dbReference>
<dbReference type="PANTHER" id="PTHR19328:SF75">
    <property type="entry name" value="ALDOSE SUGAR DEHYDROGENASE YLII"/>
    <property type="match status" value="1"/>
</dbReference>
<feature type="region of interest" description="Disordered" evidence="1">
    <location>
        <begin position="374"/>
        <end position="393"/>
    </location>
</feature>
<evidence type="ECO:0000313" key="3">
    <source>
        <dbReference type="EMBL" id="MDC0677230.1"/>
    </source>
</evidence>
<dbReference type="InterPro" id="IPR011041">
    <property type="entry name" value="Quinoprot_gluc/sorb_DH_b-prop"/>
</dbReference>
<gene>
    <name evidence="3" type="ORF">POL72_05715</name>
</gene>